<dbReference type="STRING" id="1188239.MOVI_4220"/>
<evidence type="ECO:0000313" key="1">
    <source>
        <dbReference type="EMBL" id="EXU61058.1"/>
    </source>
</evidence>
<name>A0A014M272_9BACT</name>
<dbReference type="eggNOG" id="ENOG5031Z2K">
    <property type="taxonomic scope" value="Bacteria"/>
</dbReference>
<dbReference type="RefSeq" id="WP_080684855.1">
    <property type="nucleotide sequence ID" value="NZ_JFAD01000022.1"/>
</dbReference>
<accession>A0A014M272</accession>
<protein>
    <submittedName>
        <fullName evidence="1">Hypothetecal protein</fullName>
    </submittedName>
</protein>
<reference evidence="1 2" key="1">
    <citation type="submission" date="2014-03" db="EMBL/GenBank/DDBJ databases">
        <title>Genome sequence of Mycoplasma ovipneumoniae strain 14811.</title>
        <authorList>
            <person name="Sirand-Pugnet P."/>
            <person name="Breton M."/>
            <person name="Dordet-Frisoni E."/>
            <person name="Baranowski E."/>
            <person name="Barre A."/>
            <person name="Couture C."/>
            <person name="Dupuy V."/>
            <person name="Gaurivaud P."/>
            <person name="Jacob D."/>
            <person name="Lemaitre C."/>
            <person name="Manso-Silvan L."/>
            <person name="Nikolski M."/>
            <person name="Nouvel L.-X."/>
            <person name="Poumarat F."/>
            <person name="Tardy F."/>
            <person name="Thebault P."/>
            <person name="Theil S."/>
            <person name="Citti C."/>
            <person name="Thiaucourt F."/>
            <person name="Blanchard A."/>
        </authorList>
    </citation>
    <scope>NUCLEOTIDE SEQUENCE [LARGE SCALE GENOMIC DNA]</scope>
    <source>
        <strain evidence="1 2">14811</strain>
    </source>
</reference>
<dbReference type="Proteomes" id="UP000020977">
    <property type="component" value="Unassembled WGS sequence"/>
</dbReference>
<dbReference type="PATRIC" id="fig|1188239.3.peg.1027"/>
<gene>
    <name evidence="1" type="ORF">MOVI_4220</name>
</gene>
<evidence type="ECO:0000313" key="2">
    <source>
        <dbReference type="Proteomes" id="UP000020977"/>
    </source>
</evidence>
<comment type="caution">
    <text evidence="1">The sequence shown here is derived from an EMBL/GenBank/DDBJ whole genome shotgun (WGS) entry which is preliminary data.</text>
</comment>
<dbReference type="AlphaFoldDB" id="A0A014M272"/>
<organism evidence="1 2">
    <name type="scientific">Mesomycoplasma ovipneumoniae 14811</name>
    <dbReference type="NCBI Taxonomy" id="1188239"/>
    <lineage>
        <taxon>Bacteria</taxon>
        <taxon>Bacillati</taxon>
        <taxon>Mycoplasmatota</taxon>
        <taxon>Mycoplasmoidales</taxon>
        <taxon>Metamycoplasmataceae</taxon>
        <taxon>Mesomycoplasma</taxon>
    </lineage>
</organism>
<dbReference type="EMBL" id="JFAD01000022">
    <property type="protein sequence ID" value="EXU61058.1"/>
    <property type="molecule type" value="Genomic_DNA"/>
</dbReference>
<proteinExistence type="predicted"/>
<sequence length="601" mass="73084">MEFQLDLKSKAKKQLKELKYLEIDIKTRYSVISIFSDRDVRCDPYEKYETIPDFLWVYVMDSCAVVDNPIETIIGLDYKRDDYVYNLRLEDIPKTVFFLKKLKHFDFYDEIRCLSRRWTDEDYCWNKENLSDEYKWEPYFSDTPYETKDFRTVIVAFENFVDTEKCEFSISFPAVFQKMFKSKDELKKIENLIIKEIKESVPYAKPKNLANYHEKIFDFLSNRYEYNSKFLDINKAYLGKKVENIYNLLLKENYNFSKKTKINPIQNVFTFETYENLLKKFEKYGIKKLDLNIENRDKFILSWFDKFGLEYRKFCIDLFGKKGQFYYDNLNKWTNKIEFIYLLQILFGPRYYFPTENVDLDEPDYFILPSWAKLKLENFQIFYFGGQEYGLFDEIIAQFDSKKPAFWFKPYYRSTYSTNTGWISPISLKNFILLYVDGQKIYYWLGHSNLYDDIYQGKYEILKYYFKEKLIKLEQDIFLRNNQDPQFVFSSQSKSNYLNKNVIESSMEELILYRDAIKKYQEETTHEFNYFDDFIENSDLYTQQEKKLILEEHFDFSLSSRDKNSFFDEISKTDFRGEYSEKARDDEKMFADLFDGEKLRS</sequence>